<name>A0A9N9VYQ6_9HYPO</name>
<evidence type="ECO:0000256" key="5">
    <source>
        <dbReference type="ARBA" id="ARBA00023033"/>
    </source>
</evidence>
<dbReference type="GO" id="GO:0071949">
    <property type="term" value="F:FAD binding"/>
    <property type="evidence" value="ECO:0007669"/>
    <property type="project" value="InterPro"/>
</dbReference>
<dbReference type="PANTHER" id="PTHR47178:SF1">
    <property type="entry name" value="FAD-BINDING DOMAIN-CONTAINING PROTEIN-RELATED"/>
    <property type="match status" value="1"/>
</dbReference>
<protein>
    <recommendedName>
        <fullName evidence="6">FAD-binding domain-containing protein</fullName>
    </recommendedName>
</protein>
<dbReference type="Pfam" id="PF01494">
    <property type="entry name" value="FAD_binding_3"/>
    <property type="match status" value="2"/>
</dbReference>
<feature type="domain" description="FAD-binding" evidence="6">
    <location>
        <begin position="308"/>
        <end position="368"/>
    </location>
</feature>
<keyword evidence="5" id="KW-0503">Monooxygenase</keyword>
<evidence type="ECO:0000313" key="8">
    <source>
        <dbReference type="Proteomes" id="UP000696573"/>
    </source>
</evidence>
<dbReference type="SUPFAM" id="SSF51905">
    <property type="entry name" value="FAD/NAD(P)-binding domain"/>
    <property type="match status" value="1"/>
</dbReference>
<dbReference type="InterPro" id="IPR036188">
    <property type="entry name" value="FAD/NAD-bd_sf"/>
</dbReference>
<evidence type="ECO:0000256" key="4">
    <source>
        <dbReference type="ARBA" id="ARBA00023002"/>
    </source>
</evidence>
<dbReference type="Gene3D" id="3.50.50.60">
    <property type="entry name" value="FAD/NAD(P)-binding domain"/>
    <property type="match status" value="1"/>
</dbReference>
<comment type="caution">
    <text evidence="7">The sequence shown here is derived from an EMBL/GenBank/DDBJ whole genome shotgun (WGS) entry which is preliminary data.</text>
</comment>
<dbReference type="EMBL" id="CABFNQ020000758">
    <property type="protein sequence ID" value="CAH0036459.1"/>
    <property type="molecule type" value="Genomic_DNA"/>
</dbReference>
<evidence type="ECO:0000256" key="2">
    <source>
        <dbReference type="ARBA" id="ARBA00022630"/>
    </source>
</evidence>
<accession>A0A9N9VYQ6</accession>
<evidence type="ECO:0000259" key="6">
    <source>
        <dbReference type="Pfam" id="PF01494"/>
    </source>
</evidence>
<keyword evidence="8" id="KW-1185">Reference proteome</keyword>
<proteinExistence type="predicted"/>
<dbReference type="InterPro" id="IPR002938">
    <property type="entry name" value="FAD-bd"/>
</dbReference>
<gene>
    <name evidence="7" type="ORF">CRHIZ90672A_00010443</name>
</gene>
<keyword evidence="3" id="KW-0274">FAD</keyword>
<feature type="domain" description="FAD-binding" evidence="6">
    <location>
        <begin position="8"/>
        <end position="192"/>
    </location>
</feature>
<evidence type="ECO:0000256" key="3">
    <source>
        <dbReference type="ARBA" id="ARBA00022827"/>
    </source>
</evidence>
<dbReference type="AlphaFoldDB" id="A0A9N9VYQ6"/>
<dbReference type="PANTHER" id="PTHR47178">
    <property type="entry name" value="MONOOXYGENASE, FAD-BINDING"/>
    <property type="match status" value="1"/>
</dbReference>
<comment type="cofactor">
    <cofactor evidence="1">
        <name>FAD</name>
        <dbReference type="ChEBI" id="CHEBI:57692"/>
    </cofactor>
</comment>
<dbReference type="PRINTS" id="PR00420">
    <property type="entry name" value="RNGMNOXGNASE"/>
</dbReference>
<dbReference type="Proteomes" id="UP000696573">
    <property type="component" value="Unassembled WGS sequence"/>
</dbReference>
<keyword evidence="4" id="KW-0560">Oxidoreductase</keyword>
<organism evidence="7 8">
    <name type="scientific">Clonostachys rhizophaga</name>
    <dbReference type="NCBI Taxonomy" id="160324"/>
    <lineage>
        <taxon>Eukaryota</taxon>
        <taxon>Fungi</taxon>
        <taxon>Dikarya</taxon>
        <taxon>Ascomycota</taxon>
        <taxon>Pezizomycotina</taxon>
        <taxon>Sordariomycetes</taxon>
        <taxon>Hypocreomycetidae</taxon>
        <taxon>Hypocreales</taxon>
        <taxon>Bionectriaceae</taxon>
        <taxon>Clonostachys</taxon>
    </lineage>
</organism>
<evidence type="ECO:0000256" key="1">
    <source>
        <dbReference type="ARBA" id="ARBA00001974"/>
    </source>
</evidence>
<sequence length="411" mass="45422">MASAPKQPVIIVGAGVVGLALAQGLKKEGIPFIVFDRDEHIDACGHGWAITLWALEALGHCLPARLLARLEEIEIDPTDDRKQGGTFTMYNLKTAEPTMKVTLSHQRRIDREKLRKLLCDGIDVQWNKTLKDFTETDKGMLVSFEDGTSVLGSLVVGVDGAQSKVRQQLCPTTHELHQLPIRFLGTTIKMSPEEAKVFTELDKLMFQATHPDTGTFFWYALLGAPAVNGSDNTSDPHYRCQLNISWPVKTPDDEIPATNAGRVRKIKLLAEVFEARFKKPVMDIPEDLNIVEIKFRKWPVLPWPTLGGKITLAGDAAHAMTMYRGEAANHGITDANVLKDNLVKMWASEGGISQDEALQSYEANMRPRTLWSVNASRQAWLDSHDHEKSNVGSGLVSVQEANKVAVPISVG</sequence>
<evidence type="ECO:0000313" key="7">
    <source>
        <dbReference type="EMBL" id="CAH0036459.1"/>
    </source>
</evidence>
<keyword evidence="2" id="KW-0285">Flavoprotein</keyword>
<dbReference type="OrthoDB" id="47494at2759"/>
<reference evidence="7" key="1">
    <citation type="submission" date="2021-10" db="EMBL/GenBank/DDBJ databases">
        <authorList>
            <person name="Piombo E."/>
        </authorList>
    </citation>
    <scope>NUCLEOTIDE SEQUENCE</scope>
</reference>
<dbReference type="GO" id="GO:0004497">
    <property type="term" value="F:monooxygenase activity"/>
    <property type="evidence" value="ECO:0007669"/>
    <property type="project" value="UniProtKB-KW"/>
</dbReference>